<dbReference type="PANTHER" id="PTHR24171:SF8">
    <property type="entry name" value="BRCA1-ASSOCIATED RING DOMAIN PROTEIN 1"/>
    <property type="match status" value="1"/>
</dbReference>
<keyword evidence="6" id="KW-0812">Transmembrane</keyword>
<accession>A0AA36N4V5</accession>
<dbReference type="GO" id="GO:0004842">
    <property type="term" value="F:ubiquitin-protein transferase activity"/>
    <property type="evidence" value="ECO:0007669"/>
    <property type="project" value="TreeGrafter"/>
</dbReference>
<organism evidence="7 8">
    <name type="scientific">Effrenium voratum</name>
    <dbReference type="NCBI Taxonomy" id="2562239"/>
    <lineage>
        <taxon>Eukaryota</taxon>
        <taxon>Sar</taxon>
        <taxon>Alveolata</taxon>
        <taxon>Dinophyceae</taxon>
        <taxon>Suessiales</taxon>
        <taxon>Symbiodiniaceae</taxon>
        <taxon>Effrenium</taxon>
    </lineage>
</organism>
<evidence type="ECO:0000256" key="4">
    <source>
        <dbReference type="PROSITE-ProRule" id="PRU10141"/>
    </source>
</evidence>
<dbReference type="Proteomes" id="UP001178507">
    <property type="component" value="Unassembled WGS sequence"/>
</dbReference>
<feature type="transmembrane region" description="Helical" evidence="6">
    <location>
        <begin position="378"/>
        <end position="401"/>
    </location>
</feature>
<dbReference type="GO" id="GO:0085020">
    <property type="term" value="P:protein K6-linked ubiquitination"/>
    <property type="evidence" value="ECO:0007669"/>
    <property type="project" value="TreeGrafter"/>
</dbReference>
<dbReference type="AlphaFoldDB" id="A0AA36N4V5"/>
<feature type="transmembrane region" description="Helical" evidence="6">
    <location>
        <begin position="109"/>
        <end position="131"/>
    </location>
</feature>
<gene>
    <name evidence="7" type="ORF">EVOR1521_LOCUS15160</name>
</gene>
<dbReference type="InterPro" id="IPR011009">
    <property type="entry name" value="Kinase-like_dom_sf"/>
</dbReference>
<protein>
    <submittedName>
        <fullName evidence="7">Uncharacterized protein</fullName>
    </submittedName>
</protein>
<dbReference type="EMBL" id="CAUJNA010001891">
    <property type="protein sequence ID" value="CAJ1389572.1"/>
    <property type="molecule type" value="Genomic_DNA"/>
</dbReference>
<evidence type="ECO:0000313" key="7">
    <source>
        <dbReference type="EMBL" id="CAJ1389572.1"/>
    </source>
</evidence>
<dbReference type="PROSITE" id="PS50088">
    <property type="entry name" value="ANK_REPEAT"/>
    <property type="match status" value="2"/>
</dbReference>
<feature type="transmembrane region" description="Helical" evidence="6">
    <location>
        <begin position="333"/>
        <end position="358"/>
    </location>
</feature>
<reference evidence="7" key="1">
    <citation type="submission" date="2023-08" db="EMBL/GenBank/DDBJ databases">
        <authorList>
            <person name="Chen Y."/>
            <person name="Shah S."/>
            <person name="Dougan E. K."/>
            <person name="Thang M."/>
            <person name="Chan C."/>
        </authorList>
    </citation>
    <scope>NUCLEOTIDE SEQUENCE</scope>
</reference>
<dbReference type="InterPro" id="IPR002110">
    <property type="entry name" value="Ankyrin_rpt"/>
</dbReference>
<name>A0AA36N4V5_9DINO</name>
<feature type="binding site" evidence="4">
    <location>
        <position position="672"/>
    </location>
    <ligand>
        <name>ATP</name>
        <dbReference type="ChEBI" id="CHEBI:30616"/>
    </ligand>
</feature>
<keyword evidence="1" id="KW-0677">Repeat</keyword>
<feature type="repeat" description="ANK" evidence="3">
    <location>
        <begin position="494"/>
        <end position="515"/>
    </location>
</feature>
<keyword evidence="6" id="KW-1133">Transmembrane helix</keyword>
<dbReference type="Gene3D" id="3.30.200.20">
    <property type="entry name" value="Phosphorylase Kinase, domain 1"/>
    <property type="match status" value="1"/>
</dbReference>
<feature type="transmembrane region" description="Helical" evidence="6">
    <location>
        <begin position="249"/>
        <end position="269"/>
    </location>
</feature>
<sequence>MSPQHVEVFVQNSEWSALDSSDSGDEPDDRRDRYARIARAQQRTKAAQHWAEAAKMATARRSRKAPGRAYSLVSAPSLQLSLVQTLGCFWIDTWLSLFALIYLVYIHDLPHALCLLPSQLLVAVIQAYLALHDSELERRRVWLSAMSCGACYALCFDLVIAVVCGLFCAYTLVVICRICAEGVPDKVQNFKTPTGGPFESVDWMFSRRSFGGGDVGSFDCLIRFMTGAPRVVCFLHLLSGARLWDRSSWMFLIALAFNVSNMLQAMVLFDFKVSAFIRREYNNLHGKKFFKGRHCLLRLLELLLRAQVLVLLASSLSYFYGFRSAASVLFLDYLVGLVALGVLAGCSPKTLIISLSLYMVDVSRYVDQQGLVTPARRLSLWIACQRAALLMCTLVLAWPFWGPNGCCCMLAFWGAQAVMSFSRAGARPSDLHAAAKRGDLRQLHERLKEGYDVSRRQCTPLQQTPLHLAIAFGHLACAQELLTEGADPHMPDGNGDTALHYACRLGDEALIQRLLAPLPEAGEDYVVRNVAQRNVWGQSPAELAETCSQWLRQNLRELEQQELKDCQERRDAPKVERCDAEELAKFFGLPWDRHEYAKTPPDVDKGLKSGLVSFLFSRSVGDQLARVLDGLRQDKDGFHIMSLKPVKALGSGGFGKVLKVLDKRTQKHYAMKLQPKAGTGPPAFGFLDASAEFTRLGQDPEIPYLH</sequence>
<feature type="repeat" description="ANK" evidence="3">
    <location>
        <begin position="461"/>
        <end position="493"/>
    </location>
</feature>
<evidence type="ECO:0000256" key="5">
    <source>
        <dbReference type="SAM" id="MobiDB-lite"/>
    </source>
</evidence>
<evidence type="ECO:0000256" key="3">
    <source>
        <dbReference type="PROSITE-ProRule" id="PRU00023"/>
    </source>
</evidence>
<proteinExistence type="predicted"/>
<comment type="caution">
    <text evidence="7">The sequence shown here is derived from an EMBL/GenBank/DDBJ whole genome shotgun (WGS) entry which is preliminary data.</text>
</comment>
<keyword evidence="6" id="KW-0472">Membrane</keyword>
<dbReference type="PANTHER" id="PTHR24171">
    <property type="entry name" value="ANKYRIN REPEAT DOMAIN-CONTAINING PROTEIN 39-RELATED"/>
    <property type="match status" value="1"/>
</dbReference>
<feature type="compositionally biased region" description="Polar residues" evidence="5">
    <location>
        <begin position="12"/>
        <end position="21"/>
    </location>
</feature>
<dbReference type="SUPFAM" id="SSF56112">
    <property type="entry name" value="Protein kinase-like (PK-like)"/>
    <property type="match status" value="1"/>
</dbReference>
<feature type="transmembrane region" description="Helical" evidence="6">
    <location>
        <begin position="302"/>
        <end position="321"/>
    </location>
</feature>
<feature type="region of interest" description="Disordered" evidence="5">
    <location>
        <begin position="12"/>
        <end position="33"/>
    </location>
</feature>
<keyword evidence="8" id="KW-1185">Reference proteome</keyword>
<keyword evidence="2 3" id="KW-0040">ANK repeat</keyword>
<dbReference type="PROSITE" id="PS00107">
    <property type="entry name" value="PROTEIN_KINASE_ATP"/>
    <property type="match status" value="1"/>
</dbReference>
<dbReference type="SUPFAM" id="SSF48403">
    <property type="entry name" value="Ankyrin repeat"/>
    <property type="match status" value="1"/>
</dbReference>
<feature type="transmembrane region" description="Helical" evidence="6">
    <location>
        <begin position="151"/>
        <end position="175"/>
    </location>
</feature>
<evidence type="ECO:0000256" key="6">
    <source>
        <dbReference type="SAM" id="Phobius"/>
    </source>
</evidence>
<feature type="transmembrane region" description="Helical" evidence="6">
    <location>
        <begin position="80"/>
        <end position="103"/>
    </location>
</feature>
<dbReference type="InterPro" id="IPR036770">
    <property type="entry name" value="Ankyrin_rpt-contain_sf"/>
</dbReference>
<dbReference type="InterPro" id="IPR017441">
    <property type="entry name" value="Protein_kinase_ATP_BS"/>
</dbReference>
<dbReference type="Pfam" id="PF12796">
    <property type="entry name" value="Ank_2"/>
    <property type="match status" value="1"/>
</dbReference>
<keyword evidence="4" id="KW-0547">Nucleotide-binding</keyword>
<dbReference type="PROSITE" id="PS50297">
    <property type="entry name" value="ANK_REP_REGION"/>
    <property type="match status" value="2"/>
</dbReference>
<keyword evidence="4" id="KW-0067">ATP-binding</keyword>
<evidence type="ECO:0000313" key="8">
    <source>
        <dbReference type="Proteomes" id="UP001178507"/>
    </source>
</evidence>
<dbReference type="GO" id="GO:0005524">
    <property type="term" value="F:ATP binding"/>
    <property type="evidence" value="ECO:0007669"/>
    <property type="project" value="UniProtKB-UniRule"/>
</dbReference>
<dbReference type="SMART" id="SM00248">
    <property type="entry name" value="ANK"/>
    <property type="match status" value="3"/>
</dbReference>
<evidence type="ECO:0000256" key="2">
    <source>
        <dbReference type="ARBA" id="ARBA00023043"/>
    </source>
</evidence>
<dbReference type="Gene3D" id="1.25.40.20">
    <property type="entry name" value="Ankyrin repeat-containing domain"/>
    <property type="match status" value="1"/>
</dbReference>
<evidence type="ECO:0000256" key="1">
    <source>
        <dbReference type="ARBA" id="ARBA00022737"/>
    </source>
</evidence>